<dbReference type="InterPro" id="IPR036770">
    <property type="entry name" value="Ankyrin_rpt-contain_sf"/>
</dbReference>
<dbReference type="Gene3D" id="1.25.40.20">
    <property type="entry name" value="Ankyrin repeat-containing domain"/>
    <property type="match status" value="1"/>
</dbReference>
<dbReference type="Proteomes" id="UP001172102">
    <property type="component" value="Unassembled WGS sequence"/>
</dbReference>
<dbReference type="AlphaFoldDB" id="A0AA40AGF4"/>
<organism evidence="1 2">
    <name type="scientific">Lasiosphaeris hirsuta</name>
    <dbReference type="NCBI Taxonomy" id="260670"/>
    <lineage>
        <taxon>Eukaryota</taxon>
        <taxon>Fungi</taxon>
        <taxon>Dikarya</taxon>
        <taxon>Ascomycota</taxon>
        <taxon>Pezizomycotina</taxon>
        <taxon>Sordariomycetes</taxon>
        <taxon>Sordariomycetidae</taxon>
        <taxon>Sordariales</taxon>
        <taxon>Lasiosphaeriaceae</taxon>
        <taxon>Lasiosphaeris</taxon>
    </lineage>
</organism>
<evidence type="ECO:0008006" key="3">
    <source>
        <dbReference type="Google" id="ProtNLM"/>
    </source>
</evidence>
<name>A0AA40AGF4_9PEZI</name>
<reference evidence="1" key="1">
    <citation type="submission" date="2023-06" db="EMBL/GenBank/DDBJ databases">
        <title>Genome-scale phylogeny and comparative genomics of the fungal order Sordariales.</title>
        <authorList>
            <consortium name="Lawrence Berkeley National Laboratory"/>
            <person name="Hensen N."/>
            <person name="Bonometti L."/>
            <person name="Westerberg I."/>
            <person name="Brannstrom I.O."/>
            <person name="Guillou S."/>
            <person name="Cros-Aarteil S."/>
            <person name="Calhoun S."/>
            <person name="Haridas S."/>
            <person name="Kuo A."/>
            <person name="Mondo S."/>
            <person name="Pangilinan J."/>
            <person name="Riley R."/>
            <person name="Labutti K."/>
            <person name="Andreopoulos B."/>
            <person name="Lipzen A."/>
            <person name="Chen C."/>
            <person name="Yanf M."/>
            <person name="Daum C."/>
            <person name="Ng V."/>
            <person name="Clum A."/>
            <person name="Steindorff A."/>
            <person name="Ohm R."/>
            <person name="Martin F."/>
            <person name="Silar P."/>
            <person name="Natvig D."/>
            <person name="Lalanne C."/>
            <person name="Gautier V."/>
            <person name="Ament-Velasquez S.L."/>
            <person name="Kruys A."/>
            <person name="Hutchinson M.I."/>
            <person name="Powell A.J."/>
            <person name="Barry K."/>
            <person name="Miller A.N."/>
            <person name="Grigoriev I.V."/>
            <person name="Debuchy R."/>
            <person name="Gladieux P."/>
            <person name="Thoren M.H."/>
            <person name="Johannesson H."/>
        </authorList>
    </citation>
    <scope>NUCLEOTIDE SEQUENCE</scope>
    <source>
        <strain evidence="1">SMH4607-1</strain>
    </source>
</reference>
<dbReference type="InterPro" id="IPR002110">
    <property type="entry name" value="Ankyrin_rpt"/>
</dbReference>
<keyword evidence="2" id="KW-1185">Reference proteome</keyword>
<evidence type="ECO:0000313" key="2">
    <source>
        <dbReference type="Proteomes" id="UP001172102"/>
    </source>
</evidence>
<proteinExistence type="predicted"/>
<sequence length="230" mass="24845">MDLFEVLMPKGARLDHTLLEAARSNNRELVTFLLDHGAPSAASPDQTALGCCIEEGVVDMDQFLHYAGLIDPGGSTHYTCNTCGAVFSDAIRKAIRNYDWDLIEQLMAHGDDIDFSKCPGDDTDRIILDDAVKYGSLELIGYLINRGAAFGRRTLRLAVEAGGETLDALPPIMPPAMGPNGIEPGPLLEWSDPNDPPAIVRAAQLKDPSTTSTIQSTLFTLSFVSKVNRG</sequence>
<dbReference type="SUPFAM" id="SSF48403">
    <property type="entry name" value="Ankyrin repeat"/>
    <property type="match status" value="1"/>
</dbReference>
<accession>A0AA40AGF4</accession>
<comment type="caution">
    <text evidence="1">The sequence shown here is derived from an EMBL/GenBank/DDBJ whole genome shotgun (WGS) entry which is preliminary data.</text>
</comment>
<dbReference type="SMART" id="SM00248">
    <property type="entry name" value="ANK"/>
    <property type="match status" value="3"/>
</dbReference>
<protein>
    <recommendedName>
        <fullName evidence="3">Ankyrin repeat protein</fullName>
    </recommendedName>
</protein>
<gene>
    <name evidence="1" type="ORF">B0H67DRAFT_665462</name>
</gene>
<evidence type="ECO:0000313" key="1">
    <source>
        <dbReference type="EMBL" id="KAK0715358.1"/>
    </source>
</evidence>
<dbReference type="EMBL" id="JAUKUA010000004">
    <property type="protein sequence ID" value="KAK0715358.1"/>
    <property type="molecule type" value="Genomic_DNA"/>
</dbReference>